<name>A0A6A4BC46_9STRA</name>
<dbReference type="CDD" id="cd09274">
    <property type="entry name" value="RNase_HI_RT_Ty3"/>
    <property type="match status" value="1"/>
</dbReference>
<evidence type="ECO:0000256" key="2">
    <source>
        <dbReference type="ARBA" id="ARBA00022695"/>
    </source>
</evidence>
<keyword evidence="3" id="KW-0540">Nuclease</keyword>
<dbReference type="Gene3D" id="1.10.340.70">
    <property type="match status" value="1"/>
</dbReference>
<evidence type="ECO:0000313" key="9">
    <source>
        <dbReference type="EMBL" id="KAE9271297.1"/>
    </source>
</evidence>
<dbReference type="InterPro" id="IPR041373">
    <property type="entry name" value="RT_RNaseH"/>
</dbReference>
<dbReference type="InterPro" id="IPR012337">
    <property type="entry name" value="RNaseH-like_sf"/>
</dbReference>
<evidence type="ECO:0000259" key="7">
    <source>
        <dbReference type="PROSITE" id="PS50013"/>
    </source>
</evidence>
<dbReference type="InterPro" id="IPR001584">
    <property type="entry name" value="Integrase_cat-core"/>
</dbReference>
<evidence type="ECO:0000256" key="6">
    <source>
        <dbReference type="ARBA" id="ARBA00022918"/>
    </source>
</evidence>
<dbReference type="Gene3D" id="3.30.420.10">
    <property type="entry name" value="Ribonuclease H-like superfamily/Ribonuclease H"/>
    <property type="match status" value="1"/>
</dbReference>
<evidence type="ECO:0000256" key="5">
    <source>
        <dbReference type="ARBA" id="ARBA00022801"/>
    </source>
</evidence>
<dbReference type="InterPro" id="IPR043502">
    <property type="entry name" value="DNA/RNA_pol_sf"/>
</dbReference>
<dbReference type="GO" id="GO:0003676">
    <property type="term" value="F:nucleic acid binding"/>
    <property type="evidence" value="ECO:0007669"/>
    <property type="project" value="InterPro"/>
</dbReference>
<dbReference type="InterPro" id="IPR000953">
    <property type="entry name" value="Chromo/chromo_shadow_dom"/>
</dbReference>
<dbReference type="GO" id="GO:0016787">
    <property type="term" value="F:hydrolase activity"/>
    <property type="evidence" value="ECO:0007669"/>
    <property type="project" value="UniProtKB-KW"/>
</dbReference>
<dbReference type="PROSITE" id="PS50994">
    <property type="entry name" value="INTEGRASE"/>
    <property type="match status" value="1"/>
</dbReference>
<dbReference type="InterPro" id="IPR036397">
    <property type="entry name" value="RNaseH_sf"/>
</dbReference>
<dbReference type="Pfam" id="PF00385">
    <property type="entry name" value="Chromo"/>
    <property type="match status" value="1"/>
</dbReference>
<proteinExistence type="predicted"/>
<dbReference type="Pfam" id="PF17921">
    <property type="entry name" value="Integrase_H2C2"/>
    <property type="match status" value="1"/>
</dbReference>
<evidence type="ECO:0000256" key="4">
    <source>
        <dbReference type="ARBA" id="ARBA00022759"/>
    </source>
</evidence>
<dbReference type="GO" id="GO:0015074">
    <property type="term" value="P:DNA integration"/>
    <property type="evidence" value="ECO:0007669"/>
    <property type="project" value="InterPro"/>
</dbReference>
<evidence type="ECO:0000256" key="3">
    <source>
        <dbReference type="ARBA" id="ARBA00022722"/>
    </source>
</evidence>
<evidence type="ECO:0000313" key="10">
    <source>
        <dbReference type="Proteomes" id="UP000434957"/>
    </source>
</evidence>
<evidence type="ECO:0000256" key="1">
    <source>
        <dbReference type="ARBA" id="ARBA00022679"/>
    </source>
</evidence>
<dbReference type="GO" id="GO:0003964">
    <property type="term" value="F:RNA-directed DNA polymerase activity"/>
    <property type="evidence" value="ECO:0007669"/>
    <property type="project" value="UniProtKB-KW"/>
</dbReference>
<dbReference type="InterPro" id="IPR016197">
    <property type="entry name" value="Chromo-like_dom_sf"/>
</dbReference>
<dbReference type="SMART" id="SM00298">
    <property type="entry name" value="CHROMO"/>
    <property type="match status" value="1"/>
</dbReference>
<dbReference type="EMBL" id="QXFT01005761">
    <property type="protein sequence ID" value="KAE9271297.1"/>
    <property type="molecule type" value="Genomic_DNA"/>
</dbReference>
<reference evidence="9 10" key="1">
    <citation type="submission" date="2018-08" db="EMBL/GenBank/DDBJ databases">
        <title>Genomic investigation of the strawberry pathogen Phytophthora fragariae indicates pathogenicity is determined by transcriptional variation in three key races.</title>
        <authorList>
            <person name="Adams T.M."/>
            <person name="Armitage A.D."/>
            <person name="Sobczyk M.K."/>
            <person name="Bates H.J."/>
            <person name="Dunwell J.M."/>
            <person name="Nellist C.F."/>
            <person name="Harrison R.J."/>
        </authorList>
    </citation>
    <scope>NUCLEOTIDE SEQUENCE [LARGE SCALE GENOMIC DNA]</scope>
    <source>
        <strain evidence="9 10">SCRP333</strain>
    </source>
</reference>
<dbReference type="InterPro" id="IPR041588">
    <property type="entry name" value="Integrase_H2C2"/>
</dbReference>
<sequence length="688" mass="78633">MLAFPDPAKQLCVLSDASDSGWGLVVTQVGQWQPSVPIHEQQHELLICMGGSFTGSALNWSVIEKESFPIVHACEKLEYLLLRPQGFRLYCDHRNIIYLFCPGKELKKHVRGKLLRWSTKLLEYRYTIEHIEGVHNVWADLISRWGGRTLPAARFHSVKRFTRSRAAHCSNKMVSVVTPLRPLDADDFVWPTIEEIGREQALHTPPKGATLDDSDLWRVNGVMWIPSEATDLTQSLLIIAHCGRNGHRGMHVMQNHIRRLFYVGGLDRIVKDFCAKCLLCLHVKGGVVIPRPFSETHHTFERNETLHWDFLTLGESFGTSRYALVLKDEATHFVDLVACDSPTSEVAASAILDWYSRFGVPTVWVSDTGSHFKSKVIAELSRRLKGRQEFILAYSPWKNGSVERVNRDILQVLKALALEFKVSVHDWPYLLPLVQSSINHSPVPSLANRAPIELFTGLPCPSALDTVFFPGEKGRGRVATLDQLRPSTEQQLDKLRADIRNMHKYVKAERERQAQRYRARPHYEQRVNFSVGDYVLRSRVDEKLHANKLRVMWVGPYRVVGSADYYFTVEHLINGRTMDVHPSRLKMYADDSLNVTEELIDHIASQGTLLAVEAIVEYRMNSDMRAYEVKVKWLGLETVEDSWEPLKTMSEDVPQLLLQYATTTSDDVFRRAVTTAIDSKRSQRSTRR</sequence>
<accession>A0A6A4BC46</accession>
<dbReference type="Proteomes" id="UP000434957">
    <property type="component" value="Unassembled WGS sequence"/>
</dbReference>
<dbReference type="PROSITE" id="PS50013">
    <property type="entry name" value="CHROMO_2"/>
    <property type="match status" value="1"/>
</dbReference>
<evidence type="ECO:0000259" key="8">
    <source>
        <dbReference type="PROSITE" id="PS50994"/>
    </source>
</evidence>
<keyword evidence="10" id="KW-1185">Reference proteome</keyword>
<dbReference type="Pfam" id="PF17917">
    <property type="entry name" value="RT_RNaseH"/>
    <property type="match status" value="1"/>
</dbReference>
<dbReference type="Gene3D" id="2.40.50.40">
    <property type="match status" value="1"/>
</dbReference>
<gene>
    <name evidence="9" type="ORF">PR003_g30551</name>
</gene>
<dbReference type="PANTHER" id="PTHR37984">
    <property type="entry name" value="PROTEIN CBG26694"/>
    <property type="match status" value="1"/>
</dbReference>
<evidence type="ECO:0008006" key="11">
    <source>
        <dbReference type="Google" id="ProtNLM"/>
    </source>
</evidence>
<dbReference type="PANTHER" id="PTHR37984:SF5">
    <property type="entry name" value="PROTEIN NYNRIN-LIKE"/>
    <property type="match status" value="1"/>
</dbReference>
<dbReference type="SUPFAM" id="SSF53098">
    <property type="entry name" value="Ribonuclease H-like"/>
    <property type="match status" value="1"/>
</dbReference>
<organism evidence="9 10">
    <name type="scientific">Phytophthora rubi</name>
    <dbReference type="NCBI Taxonomy" id="129364"/>
    <lineage>
        <taxon>Eukaryota</taxon>
        <taxon>Sar</taxon>
        <taxon>Stramenopiles</taxon>
        <taxon>Oomycota</taxon>
        <taxon>Peronosporomycetes</taxon>
        <taxon>Peronosporales</taxon>
        <taxon>Peronosporaceae</taxon>
        <taxon>Phytophthora</taxon>
    </lineage>
</organism>
<keyword evidence="2" id="KW-0548">Nucleotidyltransferase</keyword>
<protein>
    <recommendedName>
        <fullName evidence="11">Integrase catalytic domain-containing protein</fullName>
    </recommendedName>
</protein>
<keyword evidence="4" id="KW-0255">Endonuclease</keyword>
<dbReference type="InterPro" id="IPR050951">
    <property type="entry name" value="Retrovirus_Pol_polyprotein"/>
</dbReference>
<feature type="domain" description="Chromo" evidence="7">
    <location>
        <begin position="610"/>
        <end position="660"/>
    </location>
</feature>
<dbReference type="AlphaFoldDB" id="A0A6A4BC46"/>
<dbReference type="InterPro" id="IPR023780">
    <property type="entry name" value="Chromo_domain"/>
</dbReference>
<dbReference type="SUPFAM" id="SSF56672">
    <property type="entry name" value="DNA/RNA polymerases"/>
    <property type="match status" value="1"/>
</dbReference>
<feature type="domain" description="Integrase catalytic" evidence="8">
    <location>
        <begin position="288"/>
        <end position="459"/>
    </location>
</feature>
<dbReference type="SUPFAM" id="SSF54160">
    <property type="entry name" value="Chromo domain-like"/>
    <property type="match status" value="1"/>
</dbReference>
<dbReference type="GO" id="GO:0004519">
    <property type="term" value="F:endonuclease activity"/>
    <property type="evidence" value="ECO:0007669"/>
    <property type="project" value="UniProtKB-KW"/>
</dbReference>
<keyword evidence="6" id="KW-0695">RNA-directed DNA polymerase</keyword>
<comment type="caution">
    <text evidence="9">The sequence shown here is derived from an EMBL/GenBank/DDBJ whole genome shotgun (WGS) entry which is preliminary data.</text>
</comment>
<keyword evidence="5" id="KW-0378">Hydrolase</keyword>
<keyword evidence="1" id="KW-0808">Transferase</keyword>